<protein>
    <submittedName>
        <fullName evidence="2">Uncharacterized protein</fullName>
    </submittedName>
</protein>
<dbReference type="AlphaFoldDB" id="A0A4V1IS77"/>
<evidence type="ECO:0000313" key="3">
    <source>
        <dbReference type="Proteomes" id="UP000269721"/>
    </source>
</evidence>
<reference evidence="3" key="1">
    <citation type="journal article" date="2018" name="Nat. Microbiol.">
        <title>Leveraging single-cell genomics to expand the fungal tree of life.</title>
        <authorList>
            <person name="Ahrendt S.R."/>
            <person name="Quandt C.A."/>
            <person name="Ciobanu D."/>
            <person name="Clum A."/>
            <person name="Salamov A."/>
            <person name="Andreopoulos B."/>
            <person name="Cheng J.F."/>
            <person name="Woyke T."/>
            <person name="Pelin A."/>
            <person name="Henrissat B."/>
            <person name="Reynolds N.K."/>
            <person name="Benny G.L."/>
            <person name="Smith M.E."/>
            <person name="James T.Y."/>
            <person name="Grigoriev I.V."/>
        </authorList>
    </citation>
    <scope>NUCLEOTIDE SEQUENCE [LARGE SCALE GENOMIC DNA]</scope>
</reference>
<keyword evidence="1" id="KW-1133">Transmembrane helix</keyword>
<keyword evidence="3" id="KW-1185">Reference proteome</keyword>
<feature type="transmembrane region" description="Helical" evidence="1">
    <location>
        <begin position="259"/>
        <end position="277"/>
    </location>
</feature>
<evidence type="ECO:0000256" key="1">
    <source>
        <dbReference type="SAM" id="Phobius"/>
    </source>
</evidence>
<accession>A0A4V1IS77</accession>
<proteinExistence type="predicted"/>
<dbReference type="Proteomes" id="UP000269721">
    <property type="component" value="Unassembled WGS sequence"/>
</dbReference>
<keyword evidence="1" id="KW-0472">Membrane</keyword>
<organism evidence="2 3">
    <name type="scientific">Blyttiomyces helicus</name>
    <dbReference type="NCBI Taxonomy" id="388810"/>
    <lineage>
        <taxon>Eukaryota</taxon>
        <taxon>Fungi</taxon>
        <taxon>Fungi incertae sedis</taxon>
        <taxon>Chytridiomycota</taxon>
        <taxon>Chytridiomycota incertae sedis</taxon>
        <taxon>Chytridiomycetes</taxon>
        <taxon>Chytridiomycetes incertae sedis</taxon>
        <taxon>Blyttiomyces</taxon>
    </lineage>
</organism>
<evidence type="ECO:0000313" key="2">
    <source>
        <dbReference type="EMBL" id="RKO92597.1"/>
    </source>
</evidence>
<dbReference type="EMBL" id="KZ994571">
    <property type="protein sequence ID" value="RKO92597.1"/>
    <property type="molecule type" value="Genomic_DNA"/>
</dbReference>
<gene>
    <name evidence="2" type="ORF">BDK51DRAFT_31150</name>
</gene>
<keyword evidence="1" id="KW-0812">Transmembrane</keyword>
<name>A0A4V1IS77_9FUNG</name>
<sequence length="322" mass="36292">MTTVPVRVFQNNPSPNLYTGPNFEAITESVTGIPVGWQMTTFAPVSDDIITEIMGFVSLGLAQMGSDSASQKKHVSGKLFVWHTWITRMNEWLKAHEKVYPKIIQLPYVTVAPELHFLSHISRKDVSSRVATAESAPIGPLFPDELGTLLAAMRKGIDFSGKNHDDILNTTKSFTKYIKDLDKVSSYAIQPQAESGRYTLPELAQDRDILPGKTPGTFFLGKNPTTFSQKHKSSAPSLKTRLIEKFKGHVSHIRAKSHWTMWIWIAFAMFLVYFFYWREDQVDSEKPGHLMNTLTGGAKRFMSKNPLSSNYPSVSDFLRSRS</sequence>